<dbReference type="FunFam" id="2.170.220.10:FF:000003">
    <property type="entry name" value="Methionine--tRNA ligase"/>
    <property type="match status" value="1"/>
</dbReference>
<reference evidence="13 14" key="1">
    <citation type="journal article" date="2016" name="Nat. Commun.">
        <title>Thousands of microbial genomes shed light on interconnected biogeochemical processes in an aquifer system.</title>
        <authorList>
            <person name="Anantharaman K."/>
            <person name="Brown C.T."/>
            <person name="Hug L.A."/>
            <person name="Sharon I."/>
            <person name="Castelle C.J."/>
            <person name="Probst A.J."/>
            <person name="Thomas B.C."/>
            <person name="Singh A."/>
            <person name="Wilkins M.J."/>
            <person name="Karaoz U."/>
            <person name="Brodie E.L."/>
            <person name="Williams K.H."/>
            <person name="Hubbard S.S."/>
            <person name="Banfield J.F."/>
        </authorList>
    </citation>
    <scope>NUCLEOTIDE SEQUENCE [LARGE SCALE GENOMIC DNA]</scope>
</reference>
<dbReference type="AlphaFoldDB" id="A0A1F8BA85"/>
<keyword evidence="6 10" id="KW-0067">ATP-binding</keyword>
<dbReference type="Gene3D" id="2.170.220.10">
    <property type="match status" value="1"/>
</dbReference>
<feature type="domain" description="Methionyl/Valyl/Leucyl/Isoleucyl-tRNA synthetase anticodon-binding" evidence="11">
    <location>
        <begin position="378"/>
        <end position="464"/>
    </location>
</feature>
<dbReference type="EMBL" id="MGHD01000005">
    <property type="protein sequence ID" value="OGM60305.1"/>
    <property type="molecule type" value="Genomic_DNA"/>
</dbReference>
<comment type="similarity">
    <text evidence="10">Belongs to the class-I aminoacyl-tRNA synthetase family.</text>
</comment>
<dbReference type="Pfam" id="PF08264">
    <property type="entry name" value="Anticodon_1"/>
    <property type="match status" value="1"/>
</dbReference>
<dbReference type="PANTHER" id="PTHR43326">
    <property type="entry name" value="METHIONYL-TRNA SYNTHETASE"/>
    <property type="match status" value="1"/>
</dbReference>
<dbReference type="STRING" id="1802517.A2892_03090"/>
<protein>
    <recommendedName>
        <fullName evidence="3">Methionine--tRNA ligase</fullName>
        <ecNumber evidence="2">6.1.1.10</ecNumber>
    </recommendedName>
    <alternativeName>
        <fullName evidence="9">Methionyl-tRNA synthetase</fullName>
    </alternativeName>
</protein>
<evidence type="ECO:0000313" key="14">
    <source>
        <dbReference type="Proteomes" id="UP000176404"/>
    </source>
</evidence>
<gene>
    <name evidence="13" type="ORF">A2892_03090</name>
</gene>
<proteinExistence type="inferred from homology"/>
<dbReference type="Pfam" id="PF09334">
    <property type="entry name" value="tRNA-synt_1g"/>
    <property type="match status" value="2"/>
</dbReference>
<dbReference type="GO" id="GO:0006431">
    <property type="term" value="P:methionyl-tRNA aminoacylation"/>
    <property type="evidence" value="ECO:0007669"/>
    <property type="project" value="InterPro"/>
</dbReference>
<dbReference type="GO" id="GO:0004825">
    <property type="term" value="F:methionine-tRNA ligase activity"/>
    <property type="evidence" value="ECO:0007669"/>
    <property type="project" value="UniProtKB-EC"/>
</dbReference>
<keyword evidence="4 10" id="KW-0436">Ligase</keyword>
<dbReference type="Gene3D" id="1.10.730.10">
    <property type="entry name" value="Isoleucyl-tRNA Synthetase, Domain 1"/>
    <property type="match status" value="1"/>
</dbReference>
<feature type="domain" description="Methionyl/Leucyl tRNA synthetase" evidence="12">
    <location>
        <begin position="7"/>
        <end position="148"/>
    </location>
</feature>
<sequence>MGKKKFYLTTTLPYVNADPHIGFALETVQADVIARFKRLQGYDVFFNFGTDEHGIKVYSKACEENKDPKKYCDEYAKKFKQLKKSLNLSTTNFIRTTDKYHIKAAQEFWLKCLKNNDIYKKNYKSKYCNGCELEKTDSELVDGKCPIHPSKKIAIHEEENYFFRFSKYQKILSQLYNKNPEFVIPTNRLKEIKTFVKKGLQDFSISRLKSKMPWGIEVPNDPEHVMYVWFDALINYISTIGWPDNLDKFKKWWPVTQFAGKDNLRQQSAMWQSMLASAQLPFSKQIVIHGFITVNGQKISKSLGNVISPYDLVKKYGKDATRYFLLSKIQTFEDGDFTHKKFEDAYQADLANGLGNLVARISGLARKHLIKKDKRKKEISEEVAKAIEKYELNKALEIIWEKIKKSDVYINQRQIWNLKGKQREAAINYLIIQIRQIAYDLKPFLPETSETIEKIFNGPKVILPKSLFPRLSNA</sequence>
<name>A0A1F8BA85_9BACT</name>
<evidence type="ECO:0000256" key="9">
    <source>
        <dbReference type="ARBA" id="ARBA00030904"/>
    </source>
</evidence>
<keyword evidence="7 10" id="KW-0648">Protein biosynthesis</keyword>
<evidence type="ECO:0000259" key="12">
    <source>
        <dbReference type="Pfam" id="PF09334"/>
    </source>
</evidence>
<dbReference type="Gene3D" id="3.40.50.620">
    <property type="entry name" value="HUPs"/>
    <property type="match status" value="1"/>
</dbReference>
<evidence type="ECO:0000256" key="5">
    <source>
        <dbReference type="ARBA" id="ARBA00022741"/>
    </source>
</evidence>
<evidence type="ECO:0000313" key="13">
    <source>
        <dbReference type="EMBL" id="OGM60305.1"/>
    </source>
</evidence>
<dbReference type="InterPro" id="IPR015413">
    <property type="entry name" value="Methionyl/Leucyl_tRNA_Synth"/>
</dbReference>
<dbReference type="InterPro" id="IPR033911">
    <property type="entry name" value="MetRS_core"/>
</dbReference>
<evidence type="ECO:0000256" key="7">
    <source>
        <dbReference type="ARBA" id="ARBA00022917"/>
    </source>
</evidence>
<feature type="domain" description="Methionyl/Leucyl tRNA synthetase" evidence="12">
    <location>
        <begin position="153"/>
        <end position="361"/>
    </location>
</feature>
<dbReference type="InterPro" id="IPR013155">
    <property type="entry name" value="M/V/L/I-tRNA-synth_anticd-bd"/>
</dbReference>
<evidence type="ECO:0000256" key="8">
    <source>
        <dbReference type="ARBA" id="ARBA00023146"/>
    </source>
</evidence>
<evidence type="ECO:0000256" key="3">
    <source>
        <dbReference type="ARBA" id="ARBA00018753"/>
    </source>
</evidence>
<evidence type="ECO:0000256" key="10">
    <source>
        <dbReference type="RuleBase" id="RU363039"/>
    </source>
</evidence>
<dbReference type="Proteomes" id="UP000176404">
    <property type="component" value="Unassembled WGS sequence"/>
</dbReference>
<evidence type="ECO:0000256" key="4">
    <source>
        <dbReference type="ARBA" id="ARBA00022598"/>
    </source>
</evidence>
<organism evidence="13 14">
    <name type="scientific">Candidatus Woesebacteria bacterium RIFCSPLOWO2_01_FULL_39_10b</name>
    <dbReference type="NCBI Taxonomy" id="1802517"/>
    <lineage>
        <taxon>Bacteria</taxon>
        <taxon>Candidatus Woeseibacteriota</taxon>
    </lineage>
</organism>
<dbReference type="PANTHER" id="PTHR43326:SF1">
    <property type="entry name" value="METHIONINE--TRNA LIGASE, MITOCHONDRIAL"/>
    <property type="match status" value="1"/>
</dbReference>
<dbReference type="InterPro" id="IPR014729">
    <property type="entry name" value="Rossmann-like_a/b/a_fold"/>
</dbReference>
<comment type="caution">
    <text evidence="13">The sequence shown here is derived from an EMBL/GenBank/DDBJ whole genome shotgun (WGS) entry which is preliminary data.</text>
</comment>
<evidence type="ECO:0000256" key="2">
    <source>
        <dbReference type="ARBA" id="ARBA00012838"/>
    </source>
</evidence>
<dbReference type="SUPFAM" id="SSF47323">
    <property type="entry name" value="Anticodon-binding domain of a subclass of class I aminoacyl-tRNA synthetases"/>
    <property type="match status" value="1"/>
</dbReference>
<dbReference type="PRINTS" id="PR01041">
    <property type="entry name" value="TRNASYNTHMET"/>
</dbReference>
<dbReference type="NCBIfam" id="TIGR00398">
    <property type="entry name" value="metG"/>
    <property type="match status" value="1"/>
</dbReference>
<dbReference type="InterPro" id="IPR014758">
    <property type="entry name" value="Met-tRNA_synth"/>
</dbReference>
<keyword evidence="8 10" id="KW-0030">Aminoacyl-tRNA synthetase</keyword>
<dbReference type="EC" id="6.1.1.10" evidence="2"/>
<evidence type="ECO:0000256" key="1">
    <source>
        <dbReference type="ARBA" id="ARBA00003314"/>
    </source>
</evidence>
<accession>A0A1F8BA85</accession>
<dbReference type="InterPro" id="IPR009080">
    <property type="entry name" value="tRNAsynth_Ia_anticodon-bd"/>
</dbReference>
<evidence type="ECO:0000259" key="11">
    <source>
        <dbReference type="Pfam" id="PF08264"/>
    </source>
</evidence>
<keyword evidence="5 10" id="KW-0547">Nucleotide-binding</keyword>
<dbReference type="CDD" id="cd00814">
    <property type="entry name" value="MetRS_core"/>
    <property type="match status" value="1"/>
</dbReference>
<evidence type="ECO:0000256" key="6">
    <source>
        <dbReference type="ARBA" id="ARBA00022840"/>
    </source>
</evidence>
<dbReference type="SUPFAM" id="SSF52374">
    <property type="entry name" value="Nucleotidylyl transferase"/>
    <property type="match status" value="1"/>
</dbReference>
<dbReference type="GO" id="GO:0005524">
    <property type="term" value="F:ATP binding"/>
    <property type="evidence" value="ECO:0007669"/>
    <property type="project" value="UniProtKB-KW"/>
</dbReference>
<comment type="function">
    <text evidence="1">Is required not only for elongation of protein synthesis but also for the initiation of all mRNA translation through initiator tRNA(fMet) aminoacylation.</text>
</comment>
<dbReference type="InterPro" id="IPR023457">
    <property type="entry name" value="Met-tRNA_synth_2"/>
</dbReference>